<sequence>MKIVLGSVLKPVNDSRVYKKIGKSLAKLPSSKIYIIGTATDHNVAEEGNITFCPIFTENQKVIDRYKANYHFFSFLKDIKADMIIVHSIELLPSILLYKFKNINCKIIYDILENYPLNFRKQGYHKKINSIFLSISAYLLEKISYRYLDHIFSAEQTYIKEKSLPSSKTTILENKYAGEISFRKNNPDITHFVMCGSLTKIFGIKQFITFVHQINHLHIDRFHFTIIGKAYEDEIINNLAQLNQELENVTVIGNENFVPHDVVINKMLEADFVCLPYPQNPSTENCIPTKMYECLALKIPMIIHQNKLWTKITSPVNAGIYCDFNKVDVVNLINQVNSYTGYRNSSKQIDPLWQSEEEKLLKVIQTL</sequence>
<comment type="caution">
    <text evidence="1">The sequence shown here is derived from an EMBL/GenBank/DDBJ whole genome shotgun (WGS) entry which is preliminary data.</text>
</comment>
<dbReference type="AlphaFoldDB" id="A0A1S1YX01"/>
<dbReference type="Proteomes" id="UP000179797">
    <property type="component" value="Unassembled WGS sequence"/>
</dbReference>
<evidence type="ECO:0000313" key="1">
    <source>
        <dbReference type="EMBL" id="OHX65528.1"/>
    </source>
</evidence>
<organism evidence="1 2">
    <name type="scientific">Flammeovirga pacifica</name>
    <dbReference type="NCBI Taxonomy" id="915059"/>
    <lineage>
        <taxon>Bacteria</taxon>
        <taxon>Pseudomonadati</taxon>
        <taxon>Bacteroidota</taxon>
        <taxon>Cytophagia</taxon>
        <taxon>Cytophagales</taxon>
        <taxon>Flammeovirgaceae</taxon>
        <taxon>Flammeovirga</taxon>
    </lineage>
</organism>
<dbReference type="Gene3D" id="3.40.50.2000">
    <property type="entry name" value="Glycogen Phosphorylase B"/>
    <property type="match status" value="1"/>
</dbReference>
<evidence type="ECO:0000313" key="2">
    <source>
        <dbReference type="Proteomes" id="UP000179797"/>
    </source>
</evidence>
<gene>
    <name evidence="1" type="ORF">NH26_03785</name>
</gene>
<proteinExistence type="predicted"/>
<reference evidence="1 2" key="1">
    <citation type="journal article" date="2012" name="Int. J. Syst. Evol. Microbiol.">
        <title>Flammeovirga pacifica sp. nov., isolated from deep-sea sediment.</title>
        <authorList>
            <person name="Xu H."/>
            <person name="Fu Y."/>
            <person name="Yang N."/>
            <person name="Ding Z."/>
            <person name="Lai Q."/>
            <person name="Zeng R."/>
        </authorList>
    </citation>
    <scope>NUCLEOTIDE SEQUENCE [LARGE SCALE GENOMIC DNA]</scope>
    <source>
        <strain evidence="2">DSM 24597 / LMG 26175 / WPAGA1</strain>
    </source>
</reference>
<keyword evidence="2" id="KW-1185">Reference proteome</keyword>
<dbReference type="EMBL" id="JRYR02000001">
    <property type="protein sequence ID" value="OHX65528.1"/>
    <property type="molecule type" value="Genomic_DNA"/>
</dbReference>
<dbReference type="OrthoDB" id="925984at2"/>
<evidence type="ECO:0008006" key="3">
    <source>
        <dbReference type="Google" id="ProtNLM"/>
    </source>
</evidence>
<accession>A0A1S1YX01</accession>
<dbReference type="RefSeq" id="WP_044225244.1">
    <property type="nucleotide sequence ID" value="NZ_JRYR02000001.1"/>
</dbReference>
<name>A0A1S1YX01_FLAPC</name>
<dbReference type="SUPFAM" id="SSF53756">
    <property type="entry name" value="UDP-Glycosyltransferase/glycogen phosphorylase"/>
    <property type="match status" value="1"/>
</dbReference>
<dbReference type="STRING" id="915059.NH26_03785"/>
<protein>
    <recommendedName>
        <fullName evidence="3">Glycosyl transferase family 1 domain-containing protein</fullName>
    </recommendedName>
</protein>